<comment type="caution">
    <text evidence="1">The sequence shown here is derived from an EMBL/GenBank/DDBJ whole genome shotgun (WGS) entry which is preliminary data.</text>
</comment>
<accession>E6PG30</accession>
<organism evidence="1">
    <name type="scientific">mine drainage metagenome</name>
    <dbReference type="NCBI Taxonomy" id="410659"/>
    <lineage>
        <taxon>unclassified sequences</taxon>
        <taxon>metagenomes</taxon>
        <taxon>ecological metagenomes</taxon>
    </lineage>
</organism>
<name>E6PG30_9ZZZZ</name>
<dbReference type="AlphaFoldDB" id="E6PG30"/>
<dbReference type="EMBL" id="CABL01000008">
    <property type="protein sequence ID" value="CBH75417.1"/>
    <property type="molecule type" value="Genomic_DNA"/>
</dbReference>
<gene>
    <name evidence="1" type="ORF">CARN1_1434</name>
</gene>
<reference evidence="1" key="1">
    <citation type="submission" date="2009-10" db="EMBL/GenBank/DDBJ databases">
        <title>Diversity of trophic interactions inside an arsenic-rich microbial ecosystem.</title>
        <authorList>
            <person name="Bertin P.N."/>
            <person name="Heinrich-Salmeron A."/>
            <person name="Pelletier E."/>
            <person name="Goulhen-Chollet F."/>
            <person name="Arsene-Ploetze F."/>
            <person name="Gallien S."/>
            <person name="Calteau A."/>
            <person name="Vallenet D."/>
            <person name="Casiot C."/>
            <person name="Chane-Woon-Ming B."/>
            <person name="Giloteaux L."/>
            <person name="Barakat M."/>
            <person name="Bonnefoy V."/>
            <person name="Bruneel O."/>
            <person name="Chandler M."/>
            <person name="Cleiss J."/>
            <person name="Duran R."/>
            <person name="Elbaz-Poulichet F."/>
            <person name="Fonknechten N."/>
            <person name="Lauga B."/>
            <person name="Mornico D."/>
            <person name="Ortet P."/>
            <person name="Schaeffer C."/>
            <person name="Siguier P."/>
            <person name="Alexander Thil Smith A."/>
            <person name="Van Dorsselaer A."/>
            <person name="Weissenbach J."/>
            <person name="Medigue C."/>
            <person name="Le Paslier D."/>
        </authorList>
    </citation>
    <scope>NUCLEOTIDE SEQUENCE</scope>
</reference>
<evidence type="ECO:0000313" key="1">
    <source>
        <dbReference type="EMBL" id="CBH75417.1"/>
    </source>
</evidence>
<sequence>MLSMFFINDMFQSTPGRSAGRIMSRAFPSRPSIAVSIHARPLGRANLGRAMDAVQLRHCFNPRPAARPGESDIVERLDALLKVSIHARPLGRANPGERYPSQPLTKVSIHARPLGRANPRHRC</sequence>
<proteinExistence type="predicted"/>
<protein>
    <submittedName>
        <fullName evidence="1">Uncharacterized protein</fullName>
    </submittedName>
</protein>